<sequence length="45" mass="5266">MITNQNLSIANKQKRTRQLINNLMASQEVREKVIQQLEKSIKLTI</sequence>
<proteinExistence type="predicted"/>
<gene>
    <name evidence="1" type="ORF">SAMN05421766_11913</name>
</gene>
<organism evidence="1 2">
    <name type="scientific">Zobellia uliginosa</name>
    <dbReference type="NCBI Taxonomy" id="143224"/>
    <lineage>
        <taxon>Bacteria</taxon>
        <taxon>Pseudomonadati</taxon>
        <taxon>Bacteroidota</taxon>
        <taxon>Flavobacteriia</taxon>
        <taxon>Flavobacteriales</taxon>
        <taxon>Flavobacteriaceae</taxon>
        <taxon>Zobellia</taxon>
    </lineage>
</organism>
<dbReference type="Proteomes" id="UP000185728">
    <property type="component" value="Unassembled WGS sequence"/>
</dbReference>
<protein>
    <submittedName>
        <fullName evidence="1">Uncharacterized protein</fullName>
    </submittedName>
</protein>
<accession>A0ABY1L2Y2</accession>
<evidence type="ECO:0000313" key="2">
    <source>
        <dbReference type="Proteomes" id="UP000185728"/>
    </source>
</evidence>
<evidence type="ECO:0000313" key="1">
    <source>
        <dbReference type="EMBL" id="SIT16671.1"/>
    </source>
</evidence>
<comment type="caution">
    <text evidence="1">The sequence shown here is derived from an EMBL/GenBank/DDBJ whole genome shotgun (WGS) entry which is preliminary data.</text>
</comment>
<reference evidence="1 2" key="1">
    <citation type="submission" date="2017-01" db="EMBL/GenBank/DDBJ databases">
        <authorList>
            <person name="Varghese N."/>
            <person name="Submissions S."/>
        </authorList>
    </citation>
    <scope>NUCLEOTIDE SEQUENCE [LARGE SCALE GENOMIC DNA]</scope>
    <source>
        <strain evidence="1 2">DSM 2061</strain>
    </source>
</reference>
<keyword evidence="2" id="KW-1185">Reference proteome</keyword>
<name>A0ABY1L2Y2_9FLAO</name>
<dbReference type="EMBL" id="FTOB01000019">
    <property type="protein sequence ID" value="SIT16671.1"/>
    <property type="molecule type" value="Genomic_DNA"/>
</dbReference>